<accession>A0A0U2VKF8</accession>
<evidence type="ECO:0000313" key="2">
    <source>
        <dbReference type="EMBL" id="ALS34912.1"/>
    </source>
</evidence>
<feature type="transmembrane region" description="Helical" evidence="1">
    <location>
        <begin position="332"/>
        <end position="353"/>
    </location>
</feature>
<dbReference type="InterPro" id="IPR005625">
    <property type="entry name" value="PepSY-ass_TM"/>
</dbReference>
<dbReference type="KEGG" id="ptn:PTRA_b0431"/>
<feature type="transmembrane region" description="Helical" evidence="1">
    <location>
        <begin position="141"/>
        <end position="161"/>
    </location>
</feature>
<dbReference type="Pfam" id="PF03929">
    <property type="entry name" value="PepSY_TM"/>
    <property type="match status" value="1"/>
</dbReference>
<dbReference type="EMBL" id="CP011035">
    <property type="protein sequence ID" value="ALS34912.1"/>
    <property type="molecule type" value="Genomic_DNA"/>
</dbReference>
<sequence length="359" mass="41401">MPFLKLWLRKIHLALALLSGLFLLIMSLSGAVLIYAKDLQHLIQPDKWLVTPAEKPLNYDTLINSVQTQTQQKTIFLMPEQNPTMAWQFRLANNHYASVNPYTSNVIYTYQSTDTIYGFTLALHRWLLFESSDGNKPLKNWMSVCALLLLINVLIGFYLWVKPKNRIKRLAIKPKAKLRVLLYQLHTVLGVYFFVPLILIAFTGMAFNWKTQTQSVLELVTLNKVTNRPAPPQITAPKNTELQYNLAINNAQSIFSEGELYRVYLPKKADDAIALRIQNPGESHAYSWVWVNPYTAKVVNSFDANSTNFTTQAWNFKYAFHIGNFAGPVVQFLWLLITLSLSFFIVTGVYFWLKRRNRK</sequence>
<proteinExistence type="predicted"/>
<organism evidence="2">
    <name type="scientific">Pseudoalteromonas translucida KMM 520</name>
    <dbReference type="NCBI Taxonomy" id="1315283"/>
    <lineage>
        <taxon>Bacteria</taxon>
        <taxon>Pseudomonadati</taxon>
        <taxon>Pseudomonadota</taxon>
        <taxon>Gammaproteobacteria</taxon>
        <taxon>Alteromonadales</taxon>
        <taxon>Pseudoalteromonadaceae</taxon>
        <taxon>Pseudoalteromonas</taxon>
    </lineage>
</organism>
<name>A0A0U2VKF8_9GAMM</name>
<keyword evidence="1" id="KW-0812">Transmembrane</keyword>
<reference evidence="2 3" key="1">
    <citation type="submission" date="2015-03" db="EMBL/GenBank/DDBJ databases">
        <authorList>
            <person name="Murphy D."/>
        </authorList>
    </citation>
    <scope>NUCLEOTIDE SEQUENCE [LARGE SCALE GENOMIC DNA]</scope>
    <source>
        <strain evidence="2 3">KMM 520</strain>
    </source>
</reference>
<dbReference type="Proteomes" id="UP000065261">
    <property type="component" value="Chromosome II"/>
</dbReference>
<keyword evidence="1" id="KW-0472">Membrane</keyword>
<dbReference type="AlphaFoldDB" id="A0A0U2VKF8"/>
<feature type="transmembrane region" description="Helical" evidence="1">
    <location>
        <begin position="181"/>
        <end position="207"/>
    </location>
</feature>
<protein>
    <recommendedName>
        <fullName evidence="4">PepSY domain-containing protein</fullName>
    </recommendedName>
</protein>
<dbReference type="PATRIC" id="fig|1315283.4.peg.3501"/>
<keyword evidence="1" id="KW-1133">Transmembrane helix</keyword>
<gene>
    <name evidence="2" type="ORF">PTRA_b0431</name>
</gene>
<dbReference type="PANTHER" id="PTHR34219">
    <property type="entry name" value="IRON-REGULATED INNER MEMBRANE PROTEIN-RELATED"/>
    <property type="match status" value="1"/>
</dbReference>
<evidence type="ECO:0000256" key="1">
    <source>
        <dbReference type="SAM" id="Phobius"/>
    </source>
</evidence>
<evidence type="ECO:0008006" key="4">
    <source>
        <dbReference type="Google" id="ProtNLM"/>
    </source>
</evidence>
<evidence type="ECO:0000313" key="3">
    <source>
        <dbReference type="Proteomes" id="UP000065261"/>
    </source>
</evidence>